<evidence type="ECO:0000313" key="3">
    <source>
        <dbReference type="EMBL" id="RII40973.1"/>
    </source>
</evidence>
<sequence length="151" mass="16371">MSGWTIYCQTCRPTGIQCGDCAERQQARRRPRAYWKARGRVLKAAREAGASCALAYDDVCTGTPTEADHIIPVSEGGSHDEANLQATCQACNAHKNLLSRRTSHPRQATRPQPRHPGLRDTPDTDTVLRSHGIDPEALSAKERAAALAALG</sequence>
<comment type="caution">
    <text evidence="3">The sequence shown here is derived from an EMBL/GenBank/DDBJ whole genome shotgun (WGS) entry which is preliminary data.</text>
</comment>
<keyword evidence="4" id="KW-1185">Reference proteome</keyword>
<dbReference type="GO" id="GO:0004519">
    <property type="term" value="F:endonuclease activity"/>
    <property type="evidence" value="ECO:0007669"/>
    <property type="project" value="UniProtKB-KW"/>
</dbReference>
<evidence type="ECO:0000259" key="2">
    <source>
        <dbReference type="SMART" id="SM00507"/>
    </source>
</evidence>
<keyword evidence="3" id="KW-0378">Hydrolase</keyword>
<accession>A0A399J680</accession>
<dbReference type="AlphaFoldDB" id="A0A399J680"/>
<dbReference type="Gene3D" id="1.10.30.50">
    <property type="match status" value="1"/>
</dbReference>
<feature type="region of interest" description="Disordered" evidence="1">
    <location>
        <begin position="99"/>
        <end position="129"/>
    </location>
</feature>
<dbReference type="GO" id="GO:0003676">
    <property type="term" value="F:nucleic acid binding"/>
    <property type="evidence" value="ECO:0007669"/>
    <property type="project" value="InterPro"/>
</dbReference>
<dbReference type="RefSeq" id="WP_119425948.1">
    <property type="nucleotide sequence ID" value="NZ_QQXK01000043.1"/>
</dbReference>
<protein>
    <submittedName>
        <fullName evidence="3">HNH endonuclease</fullName>
    </submittedName>
</protein>
<reference evidence="3 4" key="1">
    <citation type="submission" date="2018-07" db="EMBL/GenBank/DDBJ databases">
        <title>Arthrobacter sp. nov., isolated from raw cow's milk with high bacterial count.</title>
        <authorList>
            <person name="Hahne J."/>
            <person name="Isele D."/>
            <person name="Lipski A."/>
        </authorList>
    </citation>
    <scope>NUCLEOTIDE SEQUENCE [LARGE SCALE GENOMIC DNA]</scope>
    <source>
        <strain evidence="3 4">JZ R-35</strain>
    </source>
</reference>
<gene>
    <name evidence="3" type="ORF">DWB68_15095</name>
</gene>
<keyword evidence="3" id="KW-0540">Nuclease</keyword>
<evidence type="ECO:0000256" key="1">
    <source>
        <dbReference type="SAM" id="MobiDB-lite"/>
    </source>
</evidence>
<dbReference type="Pfam" id="PF01844">
    <property type="entry name" value="HNH"/>
    <property type="match status" value="1"/>
</dbReference>
<feature type="compositionally biased region" description="Basic and acidic residues" evidence="1">
    <location>
        <begin position="117"/>
        <end position="129"/>
    </location>
</feature>
<dbReference type="Proteomes" id="UP000265419">
    <property type="component" value="Unassembled WGS sequence"/>
</dbReference>
<feature type="domain" description="HNH nuclease" evidence="2">
    <location>
        <begin position="40"/>
        <end position="93"/>
    </location>
</feature>
<dbReference type="CDD" id="cd00085">
    <property type="entry name" value="HNHc"/>
    <property type="match status" value="1"/>
</dbReference>
<dbReference type="InterPro" id="IPR003615">
    <property type="entry name" value="HNH_nuc"/>
</dbReference>
<dbReference type="GO" id="GO:0008270">
    <property type="term" value="F:zinc ion binding"/>
    <property type="evidence" value="ECO:0007669"/>
    <property type="project" value="InterPro"/>
</dbReference>
<evidence type="ECO:0000313" key="4">
    <source>
        <dbReference type="Proteomes" id="UP000265419"/>
    </source>
</evidence>
<name>A0A399J680_9MICC</name>
<dbReference type="EMBL" id="QQXK01000043">
    <property type="protein sequence ID" value="RII40973.1"/>
    <property type="molecule type" value="Genomic_DNA"/>
</dbReference>
<dbReference type="SMART" id="SM00507">
    <property type="entry name" value="HNHc"/>
    <property type="match status" value="1"/>
</dbReference>
<proteinExistence type="predicted"/>
<organism evidence="3 4">
    <name type="scientific">Galactobacter valiniphilus</name>
    <dbReference type="NCBI Taxonomy" id="2676122"/>
    <lineage>
        <taxon>Bacteria</taxon>
        <taxon>Bacillati</taxon>
        <taxon>Actinomycetota</taxon>
        <taxon>Actinomycetes</taxon>
        <taxon>Micrococcales</taxon>
        <taxon>Micrococcaceae</taxon>
        <taxon>Galactobacter</taxon>
    </lineage>
</organism>
<keyword evidence="3" id="KW-0255">Endonuclease</keyword>
<dbReference type="InterPro" id="IPR002711">
    <property type="entry name" value="HNH"/>
</dbReference>